<dbReference type="Proteomes" id="UP000275137">
    <property type="component" value="Unassembled WGS sequence"/>
</dbReference>
<sequence>MITSSAYVHLQRPDNGDWVIVGRYTLERPETPDSPEKPVGQFVYAPSYLDAAYPWVIDPINLPRLDSVPYPAYRYKGLTDVLRDISPDAWGKLILQHEYHLGSHAHEFDYLMHAGNMDRWGALTVSRSKKPDTASILA</sequence>
<dbReference type="AlphaFoldDB" id="A0A3N0V6X2"/>
<proteinExistence type="predicted"/>
<evidence type="ECO:0000313" key="1">
    <source>
        <dbReference type="EMBL" id="ROH88473.1"/>
    </source>
</evidence>
<keyword evidence="2" id="KW-1185">Reference proteome</keyword>
<dbReference type="EMBL" id="RJVP01000001">
    <property type="protein sequence ID" value="ROH88473.1"/>
    <property type="molecule type" value="Genomic_DNA"/>
</dbReference>
<comment type="caution">
    <text evidence="1">The sequence shown here is derived from an EMBL/GenBank/DDBJ whole genome shotgun (WGS) entry which is preliminary data.</text>
</comment>
<name>A0A3N0V6X2_9PROT</name>
<dbReference type="RefSeq" id="WP_123236464.1">
    <property type="nucleotide sequence ID" value="NZ_RJVP01000001.1"/>
</dbReference>
<organism evidence="1 2">
    <name type="scientific">Pseudomethylobacillus aquaticus</name>
    <dbReference type="NCBI Taxonomy" id="2676064"/>
    <lineage>
        <taxon>Bacteria</taxon>
        <taxon>Pseudomonadati</taxon>
        <taxon>Pseudomonadota</taxon>
        <taxon>Betaproteobacteria</taxon>
        <taxon>Nitrosomonadales</taxon>
        <taxon>Methylophilaceae</taxon>
        <taxon>Pseudomethylobacillus</taxon>
    </lineage>
</organism>
<accession>A0A3N0V6X2</accession>
<evidence type="ECO:0000313" key="2">
    <source>
        <dbReference type="Proteomes" id="UP000275137"/>
    </source>
</evidence>
<reference evidence="1 2" key="1">
    <citation type="submission" date="2018-10" db="EMBL/GenBank/DDBJ databases">
        <authorList>
            <person name="Chen W.-M."/>
        </authorList>
    </citation>
    <scope>NUCLEOTIDE SEQUENCE [LARGE SCALE GENOMIC DNA]</scope>
    <source>
        <strain evidence="1 2">H-5</strain>
    </source>
</reference>
<protein>
    <submittedName>
        <fullName evidence="1">Uncharacterized protein</fullName>
    </submittedName>
</protein>
<gene>
    <name evidence="1" type="ORF">ED236_03210</name>
</gene>